<dbReference type="GO" id="GO:0050660">
    <property type="term" value="F:flavin adenine dinucleotide binding"/>
    <property type="evidence" value="ECO:0007669"/>
    <property type="project" value="TreeGrafter"/>
</dbReference>
<dbReference type="RefSeq" id="WP_183120567.1">
    <property type="nucleotide sequence ID" value="NZ_JABEQF010000016.1"/>
</dbReference>
<accession>A0A7W4PF47</accession>
<dbReference type="PANTHER" id="PTHR43539">
    <property type="entry name" value="FLAVIN-BINDING MONOOXYGENASE-LIKE PROTEIN (AFU_ORTHOLOGUE AFUA_4G09220)"/>
    <property type="match status" value="1"/>
</dbReference>
<proteinExistence type="predicted"/>
<gene>
    <name evidence="2" type="ORF">HLH34_16020</name>
</gene>
<reference evidence="2 3" key="1">
    <citation type="submission" date="2020-04" db="EMBL/GenBank/DDBJ databases">
        <title>Description of novel Gluconacetobacter.</title>
        <authorList>
            <person name="Sombolestani A."/>
        </authorList>
    </citation>
    <scope>NUCLEOTIDE SEQUENCE [LARGE SCALE GENOMIC DNA]</scope>
    <source>
        <strain evidence="2 3">LMG 21311</strain>
    </source>
</reference>
<keyword evidence="1" id="KW-0560">Oxidoreductase</keyword>
<dbReference type="EMBL" id="JABEQF010000016">
    <property type="protein sequence ID" value="MBB2191443.1"/>
    <property type="molecule type" value="Genomic_DNA"/>
</dbReference>
<comment type="caution">
    <text evidence="2">The sequence shown here is derived from an EMBL/GenBank/DDBJ whole genome shotgun (WGS) entry which is preliminary data.</text>
</comment>
<evidence type="ECO:0000313" key="2">
    <source>
        <dbReference type="EMBL" id="MBB2191443.1"/>
    </source>
</evidence>
<dbReference type="AlphaFoldDB" id="A0A7W4PF47"/>
<protein>
    <submittedName>
        <fullName evidence="2">NAD(P)/FAD-dependent oxidoreductase</fullName>
    </submittedName>
</protein>
<sequence length="481" mass="54100">MHQDPIKASDHRLQALRHRARDELVRIAHPQRPWTIPHPGPDGTPVLDVLIVGAGQSGIAAGFGLQRAQVTNFLIVDQAERGMEGPWLTYARMRTLRSPKEFTGPDLDIPALTYQTWHEEKFGKQDWDDLNLIPREDWAEYLLWLRDTLELPVHNGMSLAGVAPWSDYLAVTLRDAAGVEQVRYARKLVLATGQDSLGRWTMPSFIAELPSALRAHTADPIDFSALRNKRVAVLGAGASAFDNAAMALEAGAKEVHLFCRRPDLQLVQPYLWLTFTGFLCHFSELDDAWKWRIMQHVLSLREGFPQATWDRCARHPNFFLHTQSPWTDARVHAGGVELTIPTGTFQADFAICGTGIEIDPGTRPELSHVAYNIASWGDRYAPPPDECNPRLSRFPYLGADYTLQEKTPGLTPWLKHIHLFSIASTMSFGPSGSSINAMKFAVPKLVSGITSHLFRDDIEAYWGDLLRYDVRQAEIRWPSRA</sequence>
<dbReference type="Gene3D" id="3.50.50.60">
    <property type="entry name" value="FAD/NAD(P)-binding domain"/>
    <property type="match status" value="1"/>
</dbReference>
<dbReference type="PRINTS" id="PR00368">
    <property type="entry name" value="FADPNR"/>
</dbReference>
<evidence type="ECO:0000256" key="1">
    <source>
        <dbReference type="ARBA" id="ARBA00023002"/>
    </source>
</evidence>
<dbReference type="PRINTS" id="PR00411">
    <property type="entry name" value="PNDRDTASEI"/>
</dbReference>
<dbReference type="InterPro" id="IPR050982">
    <property type="entry name" value="Auxin_biosynth/cation_transpt"/>
</dbReference>
<dbReference type="InterPro" id="IPR036188">
    <property type="entry name" value="FAD/NAD-bd_sf"/>
</dbReference>
<dbReference type="PANTHER" id="PTHR43539:SF91">
    <property type="entry name" value="FAD-DEPENDENT URATE HYDROXYLASE"/>
    <property type="match status" value="1"/>
</dbReference>
<organism evidence="2 3">
    <name type="scientific">Gluconacetobacter azotocaptans</name>
    <dbReference type="NCBI Taxonomy" id="142834"/>
    <lineage>
        <taxon>Bacteria</taxon>
        <taxon>Pseudomonadati</taxon>
        <taxon>Pseudomonadota</taxon>
        <taxon>Alphaproteobacteria</taxon>
        <taxon>Acetobacterales</taxon>
        <taxon>Acetobacteraceae</taxon>
        <taxon>Gluconacetobacter</taxon>
    </lineage>
</organism>
<dbReference type="GO" id="GO:0004497">
    <property type="term" value="F:monooxygenase activity"/>
    <property type="evidence" value="ECO:0007669"/>
    <property type="project" value="TreeGrafter"/>
</dbReference>
<dbReference type="Pfam" id="PF13738">
    <property type="entry name" value="Pyr_redox_3"/>
    <property type="match status" value="1"/>
</dbReference>
<name>A0A7W4PF47_9PROT</name>
<dbReference type="SUPFAM" id="SSF51905">
    <property type="entry name" value="FAD/NAD(P)-binding domain"/>
    <property type="match status" value="1"/>
</dbReference>
<keyword evidence="3" id="KW-1185">Reference proteome</keyword>
<dbReference type="Proteomes" id="UP000555756">
    <property type="component" value="Unassembled WGS sequence"/>
</dbReference>
<evidence type="ECO:0000313" key="3">
    <source>
        <dbReference type="Proteomes" id="UP000555756"/>
    </source>
</evidence>